<feature type="transmembrane region" description="Helical" evidence="5">
    <location>
        <begin position="402"/>
        <end position="425"/>
    </location>
</feature>
<dbReference type="InterPro" id="IPR002293">
    <property type="entry name" value="AA/rel_permease1"/>
</dbReference>
<proteinExistence type="predicted"/>
<evidence type="ECO:0000256" key="5">
    <source>
        <dbReference type="SAM" id="Phobius"/>
    </source>
</evidence>
<comment type="caution">
    <text evidence="6">The sequence shown here is derived from an EMBL/GenBank/DDBJ whole genome shotgun (WGS) entry which is preliminary data.</text>
</comment>
<reference evidence="6 7" key="1">
    <citation type="submission" date="2021-03" db="EMBL/GenBank/DDBJ databases">
        <title>Genomic Encyclopedia of Type Strains, Phase IV (KMG-IV): sequencing the most valuable type-strain genomes for metagenomic binning, comparative biology and taxonomic classification.</title>
        <authorList>
            <person name="Goeker M."/>
        </authorList>
    </citation>
    <scope>NUCLEOTIDE SEQUENCE [LARGE SCALE GENOMIC DNA]</scope>
    <source>
        <strain evidence="6 7">DSM 27563</strain>
    </source>
</reference>
<dbReference type="Gene3D" id="1.20.1740.10">
    <property type="entry name" value="Amino acid/polyamine transporter I"/>
    <property type="match status" value="1"/>
</dbReference>
<keyword evidence="2 5" id="KW-0812">Transmembrane</keyword>
<evidence type="ECO:0000256" key="3">
    <source>
        <dbReference type="ARBA" id="ARBA00022989"/>
    </source>
</evidence>
<feature type="transmembrane region" description="Helical" evidence="5">
    <location>
        <begin position="367"/>
        <end position="390"/>
    </location>
</feature>
<dbReference type="PANTHER" id="PTHR11785">
    <property type="entry name" value="AMINO ACID TRANSPORTER"/>
    <property type="match status" value="1"/>
</dbReference>
<evidence type="ECO:0000256" key="4">
    <source>
        <dbReference type="ARBA" id="ARBA00023136"/>
    </source>
</evidence>
<dbReference type="Proteomes" id="UP001519306">
    <property type="component" value="Unassembled WGS sequence"/>
</dbReference>
<feature type="transmembrane region" description="Helical" evidence="5">
    <location>
        <begin position="96"/>
        <end position="122"/>
    </location>
</feature>
<comment type="subcellular location">
    <subcellularLocation>
        <location evidence="1">Membrane</location>
        <topology evidence="1">Multi-pass membrane protein</topology>
    </subcellularLocation>
</comment>
<dbReference type="InterPro" id="IPR050598">
    <property type="entry name" value="AminoAcid_Transporter"/>
</dbReference>
<accession>A0ABS4KBZ5</accession>
<evidence type="ECO:0000313" key="7">
    <source>
        <dbReference type="Proteomes" id="UP001519306"/>
    </source>
</evidence>
<name>A0ABS4KBZ5_9FIRM</name>
<protein>
    <submittedName>
        <fullName evidence="6">APA family basic amino acid/polyamine antiporter</fullName>
    </submittedName>
</protein>
<feature type="transmembrane region" description="Helical" evidence="5">
    <location>
        <begin position="134"/>
        <end position="154"/>
    </location>
</feature>
<feature type="transmembrane region" description="Helical" evidence="5">
    <location>
        <begin position="242"/>
        <end position="262"/>
    </location>
</feature>
<dbReference type="RefSeq" id="WP_210060593.1">
    <property type="nucleotide sequence ID" value="NZ_JAGGLJ010000006.1"/>
</dbReference>
<feature type="transmembrane region" description="Helical" evidence="5">
    <location>
        <begin position="341"/>
        <end position="361"/>
    </location>
</feature>
<sequence length="454" mass="49753">MEDKKIIDFEGGEFKREIGLFGGMSIIGGIMIGSGIFYLGSIVLTRTNMSMGASLLCWLLGGIISLLGGLCFAELGTSSPEAGGMVIYLDKAYHPIVGYMFGFTSLVLSGSGSISALAIAIPTAFKSFLNLSDTVIKLIAVLIIIALTIYNCFGIKKGAQLQNISMIAKLIPIIAIIFAALIRGNQSPDLSIIPKDGNVNYAEYFSMIAFATIASLWAYDGWTNLNPVIEEMKDPEKNLPRALIFGIGGVTLIYVLFNFAIYKVLSFEKINLMIESGDLYLGTEVALEVFGKFGAILVLITMLIAMFGSMNGIIIASPRYYYAMAREGHFFKSFGMLHSKYNVPTVALIWQAIIAIMLVLIRSLDELTALVVFSGMLFNLLNILAVFIYRKKYPKLKKPYKVWGYPITVILTALIFAGLMINTFIDDPITAIIGLLVPLIGGIIYIIFDRKLKK</sequence>
<feature type="transmembrane region" description="Helical" evidence="5">
    <location>
        <begin position="431"/>
        <end position="448"/>
    </location>
</feature>
<dbReference type="Pfam" id="PF13520">
    <property type="entry name" value="AA_permease_2"/>
    <property type="match status" value="1"/>
</dbReference>
<feature type="transmembrane region" description="Helical" evidence="5">
    <location>
        <begin position="51"/>
        <end position="75"/>
    </location>
</feature>
<evidence type="ECO:0000256" key="1">
    <source>
        <dbReference type="ARBA" id="ARBA00004141"/>
    </source>
</evidence>
<gene>
    <name evidence="6" type="ORF">J2Z71_000832</name>
</gene>
<keyword evidence="4 5" id="KW-0472">Membrane</keyword>
<feature type="transmembrane region" description="Helical" evidence="5">
    <location>
        <begin position="293"/>
        <end position="321"/>
    </location>
</feature>
<keyword evidence="7" id="KW-1185">Reference proteome</keyword>
<dbReference type="PIRSF" id="PIRSF006060">
    <property type="entry name" value="AA_transporter"/>
    <property type="match status" value="1"/>
</dbReference>
<keyword evidence="3 5" id="KW-1133">Transmembrane helix</keyword>
<evidence type="ECO:0000256" key="2">
    <source>
        <dbReference type="ARBA" id="ARBA00022692"/>
    </source>
</evidence>
<feature type="transmembrane region" description="Helical" evidence="5">
    <location>
        <begin position="166"/>
        <end position="184"/>
    </location>
</feature>
<evidence type="ECO:0000313" key="6">
    <source>
        <dbReference type="EMBL" id="MBP2025302.1"/>
    </source>
</evidence>
<dbReference type="EMBL" id="JAGGLJ010000006">
    <property type="protein sequence ID" value="MBP2025302.1"/>
    <property type="molecule type" value="Genomic_DNA"/>
</dbReference>
<organism evidence="6 7">
    <name type="scientific">Peptoniphilus stercorisuis</name>
    <dbReference type="NCBI Taxonomy" id="1436965"/>
    <lineage>
        <taxon>Bacteria</taxon>
        <taxon>Bacillati</taxon>
        <taxon>Bacillota</taxon>
        <taxon>Tissierellia</taxon>
        <taxon>Tissierellales</taxon>
        <taxon>Peptoniphilaceae</taxon>
        <taxon>Peptoniphilus</taxon>
    </lineage>
</organism>
<feature type="transmembrane region" description="Helical" evidence="5">
    <location>
        <begin position="20"/>
        <end position="39"/>
    </location>
</feature>
<dbReference type="PANTHER" id="PTHR11785:SF512">
    <property type="entry name" value="SOBREMESA, ISOFORM B"/>
    <property type="match status" value="1"/>
</dbReference>